<dbReference type="Proteomes" id="UP001165121">
    <property type="component" value="Unassembled WGS sequence"/>
</dbReference>
<gene>
    <name evidence="6" type="ORF">Pfra01_002294200</name>
</gene>
<organism evidence="6 7">
    <name type="scientific">Phytophthora fragariaefolia</name>
    <dbReference type="NCBI Taxonomy" id="1490495"/>
    <lineage>
        <taxon>Eukaryota</taxon>
        <taxon>Sar</taxon>
        <taxon>Stramenopiles</taxon>
        <taxon>Oomycota</taxon>
        <taxon>Peronosporomycetes</taxon>
        <taxon>Peronosporales</taxon>
        <taxon>Peronosporaceae</taxon>
        <taxon>Phytophthora</taxon>
    </lineage>
</organism>
<dbReference type="EMBL" id="BSXT01003630">
    <property type="protein sequence ID" value="GMF54856.1"/>
    <property type="molecule type" value="Genomic_DNA"/>
</dbReference>
<evidence type="ECO:0000256" key="2">
    <source>
        <dbReference type="ARBA" id="ARBA00022771"/>
    </source>
</evidence>
<proteinExistence type="predicted"/>
<dbReference type="OrthoDB" id="76265at2759"/>
<dbReference type="GO" id="GO:0008270">
    <property type="term" value="F:zinc ion binding"/>
    <property type="evidence" value="ECO:0007669"/>
    <property type="project" value="UniProtKB-KW"/>
</dbReference>
<accession>A0A9W6Y765</accession>
<dbReference type="Pfam" id="PF01753">
    <property type="entry name" value="zf-MYND"/>
    <property type="match status" value="1"/>
</dbReference>
<sequence>MWLQYEYNSTQSITSTDALQALQATSSVSTALSNASDSHCLYCYSKVYRNALDATRQISSARAANQSMYFCLASFHLTDHVEPQHAFIRSHTCIVSHRFACNVRLARRRGYPNHGTIQDHNDHGRPLLTSSPMAGAADAATPAATAPEESPAAYLTRFWRANASAFMRWFLVLPYAGQVSLLRNASPDIPVSYDPKEPRPQAAQLLTPELTLKALLEESGKVLLRLMNARATKVEQCSRHDLLYLASLRATGTMPTFSGETFKHVSLAFIDLADPEQNVQSLLPSASPEVIEEKKNLIKQGKLMEADVWLTLQMRQQVILTLLTNVAHTFEAMFLKQVMVGEVSAAEVGCRYCGSSTRQEGGAEGATGLLRCACEAAFYCCKEHQVEDWTNHKTSCKVIRKEKEKASAEQTAE</sequence>
<keyword evidence="7" id="KW-1185">Reference proteome</keyword>
<feature type="domain" description="MYND-type" evidence="5">
    <location>
        <begin position="350"/>
        <end position="396"/>
    </location>
</feature>
<evidence type="ECO:0000256" key="3">
    <source>
        <dbReference type="ARBA" id="ARBA00022833"/>
    </source>
</evidence>
<keyword evidence="1" id="KW-0479">Metal-binding</keyword>
<evidence type="ECO:0000313" key="7">
    <source>
        <dbReference type="Proteomes" id="UP001165121"/>
    </source>
</evidence>
<name>A0A9W6Y765_9STRA</name>
<reference evidence="6" key="1">
    <citation type="submission" date="2023-04" db="EMBL/GenBank/DDBJ databases">
        <title>Phytophthora fragariaefolia NBRC 109709.</title>
        <authorList>
            <person name="Ichikawa N."/>
            <person name="Sato H."/>
            <person name="Tonouchi N."/>
        </authorList>
    </citation>
    <scope>NUCLEOTIDE SEQUENCE</scope>
    <source>
        <strain evidence="6">NBRC 109709</strain>
    </source>
</reference>
<dbReference type="SUPFAM" id="SSF144232">
    <property type="entry name" value="HIT/MYND zinc finger-like"/>
    <property type="match status" value="1"/>
</dbReference>
<dbReference type="AlphaFoldDB" id="A0A9W6Y765"/>
<comment type="caution">
    <text evidence="6">The sequence shown here is derived from an EMBL/GenBank/DDBJ whole genome shotgun (WGS) entry which is preliminary data.</text>
</comment>
<keyword evidence="3" id="KW-0862">Zinc</keyword>
<evidence type="ECO:0000256" key="1">
    <source>
        <dbReference type="ARBA" id="ARBA00022723"/>
    </source>
</evidence>
<keyword evidence="2 4" id="KW-0863">Zinc-finger</keyword>
<protein>
    <submittedName>
        <fullName evidence="6">Unnamed protein product</fullName>
    </submittedName>
</protein>
<dbReference type="Gene3D" id="6.10.140.2220">
    <property type="match status" value="1"/>
</dbReference>
<dbReference type="PROSITE" id="PS50865">
    <property type="entry name" value="ZF_MYND_2"/>
    <property type="match status" value="1"/>
</dbReference>
<dbReference type="InterPro" id="IPR002893">
    <property type="entry name" value="Znf_MYND"/>
</dbReference>
<evidence type="ECO:0000259" key="5">
    <source>
        <dbReference type="PROSITE" id="PS50865"/>
    </source>
</evidence>
<evidence type="ECO:0000313" key="6">
    <source>
        <dbReference type="EMBL" id="GMF54856.1"/>
    </source>
</evidence>
<evidence type="ECO:0000256" key="4">
    <source>
        <dbReference type="PROSITE-ProRule" id="PRU00134"/>
    </source>
</evidence>